<keyword evidence="2" id="KW-0472">Membrane</keyword>
<dbReference type="RefSeq" id="WP_109099159.1">
    <property type="nucleotide sequence ID" value="NZ_QDKQ01000011.1"/>
</dbReference>
<name>A0A2T9KD55_9CAUL</name>
<proteinExistence type="predicted"/>
<feature type="transmembrane region" description="Helical" evidence="2">
    <location>
        <begin position="77"/>
        <end position="103"/>
    </location>
</feature>
<feature type="region of interest" description="Disordered" evidence="1">
    <location>
        <begin position="143"/>
        <end position="163"/>
    </location>
</feature>
<protein>
    <submittedName>
        <fullName evidence="3">Uncharacterized protein</fullName>
    </submittedName>
</protein>
<accession>A0A2T9KD55</accession>
<sequence>MSERNAYLTQQGIAAALTTLPALLLLAIGLPPADPDEYDGDFMPGLARFLFGFFAAPAAAFLLNLFTRRDSRRGLRLAADVTGWTAVLAGALALLAGAWLALISLANGQPTDGPVLGWAFFLAYFGGIILCAVHGMRERPASRKAERLARRRPPLSLSDPQNP</sequence>
<keyword evidence="2" id="KW-1133">Transmembrane helix</keyword>
<evidence type="ECO:0000313" key="3">
    <source>
        <dbReference type="EMBL" id="PVM93908.1"/>
    </source>
</evidence>
<evidence type="ECO:0000256" key="1">
    <source>
        <dbReference type="SAM" id="MobiDB-lite"/>
    </source>
</evidence>
<gene>
    <name evidence="3" type="ORF">DDF67_01255</name>
</gene>
<feature type="compositionally biased region" description="Low complexity" evidence="1">
    <location>
        <begin position="154"/>
        <end position="163"/>
    </location>
</feature>
<feature type="transmembrane region" description="Helical" evidence="2">
    <location>
        <begin position="45"/>
        <end position="65"/>
    </location>
</feature>
<feature type="transmembrane region" description="Helical" evidence="2">
    <location>
        <begin position="12"/>
        <end position="33"/>
    </location>
</feature>
<feature type="transmembrane region" description="Helical" evidence="2">
    <location>
        <begin position="115"/>
        <end position="135"/>
    </location>
</feature>
<keyword evidence="2" id="KW-0812">Transmembrane</keyword>
<dbReference type="EMBL" id="QDKQ01000011">
    <property type="protein sequence ID" value="PVM93908.1"/>
    <property type="molecule type" value="Genomic_DNA"/>
</dbReference>
<evidence type="ECO:0000256" key="2">
    <source>
        <dbReference type="SAM" id="Phobius"/>
    </source>
</evidence>
<organism evidence="3 4">
    <name type="scientific">Caulobacter endophyticus</name>
    <dbReference type="NCBI Taxonomy" id="2172652"/>
    <lineage>
        <taxon>Bacteria</taxon>
        <taxon>Pseudomonadati</taxon>
        <taxon>Pseudomonadota</taxon>
        <taxon>Alphaproteobacteria</taxon>
        <taxon>Caulobacterales</taxon>
        <taxon>Caulobacteraceae</taxon>
        <taxon>Caulobacter</taxon>
    </lineage>
</organism>
<comment type="caution">
    <text evidence="3">The sequence shown here is derived from an EMBL/GenBank/DDBJ whole genome shotgun (WGS) entry which is preliminary data.</text>
</comment>
<evidence type="ECO:0000313" key="4">
    <source>
        <dbReference type="Proteomes" id="UP000245073"/>
    </source>
</evidence>
<reference evidence="3 4" key="1">
    <citation type="submission" date="2018-04" db="EMBL/GenBank/DDBJ databases">
        <title>The genome sequence of Caulobacter sp. 744.</title>
        <authorList>
            <person name="Gao J."/>
            <person name="Sun J."/>
        </authorList>
    </citation>
    <scope>NUCLEOTIDE SEQUENCE [LARGE SCALE GENOMIC DNA]</scope>
    <source>
        <strain evidence="3 4">774</strain>
    </source>
</reference>
<keyword evidence="4" id="KW-1185">Reference proteome</keyword>
<dbReference type="Proteomes" id="UP000245073">
    <property type="component" value="Unassembled WGS sequence"/>
</dbReference>
<dbReference type="AlphaFoldDB" id="A0A2T9KD55"/>